<evidence type="ECO:0008006" key="4">
    <source>
        <dbReference type="Google" id="ProtNLM"/>
    </source>
</evidence>
<sequence length="137" mass="15118">MLRFAASVYILSLTAAFADVSSFQTPSRNIQCTVDQEVNFADLECTIINRFNPPAQPRPSSCDADWGHTFFMRDSGPVTMLCDEGSSMTAGTAEETAEYGTTREFSGFVCGSSRSGLECINRDGHGFFLSRRDQRVF</sequence>
<dbReference type="AlphaFoldDB" id="A0A6N6JKS2"/>
<dbReference type="OrthoDB" id="495539at2"/>
<evidence type="ECO:0000313" key="3">
    <source>
        <dbReference type="Proteomes" id="UP000436822"/>
    </source>
</evidence>
<organism evidence="2 3">
    <name type="scientific">Litoreibacter roseus</name>
    <dbReference type="NCBI Taxonomy" id="2601869"/>
    <lineage>
        <taxon>Bacteria</taxon>
        <taxon>Pseudomonadati</taxon>
        <taxon>Pseudomonadota</taxon>
        <taxon>Alphaproteobacteria</taxon>
        <taxon>Rhodobacterales</taxon>
        <taxon>Roseobacteraceae</taxon>
        <taxon>Litoreibacter</taxon>
    </lineage>
</organism>
<comment type="caution">
    <text evidence="2">The sequence shown here is derived from an EMBL/GenBank/DDBJ whole genome shotgun (WGS) entry which is preliminary data.</text>
</comment>
<evidence type="ECO:0000313" key="2">
    <source>
        <dbReference type="EMBL" id="GFE66645.1"/>
    </source>
</evidence>
<gene>
    <name evidence="2" type="ORF">KIN_37190</name>
</gene>
<dbReference type="EMBL" id="BLJE01000005">
    <property type="protein sequence ID" value="GFE66645.1"/>
    <property type="molecule type" value="Genomic_DNA"/>
</dbReference>
<dbReference type="InterPro" id="IPR046576">
    <property type="entry name" value="DUF6636"/>
</dbReference>
<dbReference type="Proteomes" id="UP000436822">
    <property type="component" value="Unassembled WGS sequence"/>
</dbReference>
<feature type="chain" id="PRO_5026955904" description="CVNH domain-containing protein" evidence="1">
    <location>
        <begin position="19"/>
        <end position="137"/>
    </location>
</feature>
<keyword evidence="3" id="KW-1185">Reference proteome</keyword>
<dbReference type="RefSeq" id="WP_159809867.1">
    <property type="nucleotide sequence ID" value="NZ_BLJE01000005.1"/>
</dbReference>
<name>A0A6N6JKS2_9RHOB</name>
<reference evidence="2 3" key="1">
    <citation type="submission" date="2019-12" db="EMBL/GenBank/DDBJ databases">
        <title>Litoreibacter badius sp. nov., a novel bacteriochlorophyll a-containing bacterium in the genus Litoreibacter.</title>
        <authorList>
            <person name="Kanamuro M."/>
            <person name="Takabe Y."/>
            <person name="Mori K."/>
            <person name="Takaichi S."/>
            <person name="Hanada S."/>
        </authorList>
    </citation>
    <scope>NUCLEOTIDE SEQUENCE [LARGE SCALE GENOMIC DNA]</scope>
    <source>
        <strain evidence="2 3">K6</strain>
    </source>
</reference>
<proteinExistence type="predicted"/>
<feature type="signal peptide" evidence="1">
    <location>
        <begin position="1"/>
        <end position="18"/>
    </location>
</feature>
<accession>A0A6N6JKS2</accession>
<keyword evidence="1" id="KW-0732">Signal</keyword>
<dbReference type="Pfam" id="PF20341">
    <property type="entry name" value="DUF6636"/>
    <property type="match status" value="1"/>
</dbReference>
<protein>
    <recommendedName>
        <fullName evidence="4">CVNH domain-containing protein</fullName>
    </recommendedName>
</protein>
<evidence type="ECO:0000256" key="1">
    <source>
        <dbReference type="SAM" id="SignalP"/>
    </source>
</evidence>